<dbReference type="InterPro" id="IPR052360">
    <property type="entry name" value="Transcr_Regulatory_Proteins"/>
</dbReference>
<feature type="domain" description="Zn(2)-C6 fungal-type" evidence="7">
    <location>
        <begin position="25"/>
        <end position="55"/>
    </location>
</feature>
<keyword evidence="6" id="KW-0539">Nucleus</keyword>
<dbReference type="PANTHER" id="PTHR36206">
    <property type="entry name" value="ASPERCRYPTIN BIOSYNTHESIS CLUSTER-SPECIFIC TRANSCRIPTION REGULATOR ATNN-RELATED"/>
    <property type="match status" value="1"/>
</dbReference>
<dbReference type="Pfam" id="PF00172">
    <property type="entry name" value="Zn_clus"/>
    <property type="match status" value="1"/>
</dbReference>
<proteinExistence type="predicted"/>
<evidence type="ECO:0000256" key="2">
    <source>
        <dbReference type="ARBA" id="ARBA00022833"/>
    </source>
</evidence>
<evidence type="ECO:0000313" key="9">
    <source>
        <dbReference type="Proteomes" id="UP000324767"/>
    </source>
</evidence>
<evidence type="ECO:0000256" key="4">
    <source>
        <dbReference type="ARBA" id="ARBA00023125"/>
    </source>
</evidence>
<dbReference type="AlphaFoldDB" id="A0A5M8PTP2"/>
<dbReference type="SMART" id="SM00066">
    <property type="entry name" value="GAL4"/>
    <property type="match status" value="1"/>
</dbReference>
<evidence type="ECO:0000259" key="7">
    <source>
        <dbReference type="PROSITE" id="PS50048"/>
    </source>
</evidence>
<organism evidence="8 9">
    <name type="scientific">Lasallia pustulata</name>
    <dbReference type="NCBI Taxonomy" id="136370"/>
    <lineage>
        <taxon>Eukaryota</taxon>
        <taxon>Fungi</taxon>
        <taxon>Dikarya</taxon>
        <taxon>Ascomycota</taxon>
        <taxon>Pezizomycotina</taxon>
        <taxon>Lecanoromycetes</taxon>
        <taxon>OSLEUM clade</taxon>
        <taxon>Umbilicariomycetidae</taxon>
        <taxon>Umbilicariales</taxon>
        <taxon>Umbilicariaceae</taxon>
        <taxon>Lasallia</taxon>
    </lineage>
</organism>
<dbReference type="GO" id="GO:0000981">
    <property type="term" value="F:DNA-binding transcription factor activity, RNA polymerase II-specific"/>
    <property type="evidence" value="ECO:0007669"/>
    <property type="project" value="InterPro"/>
</dbReference>
<keyword evidence="1" id="KW-0479">Metal-binding</keyword>
<sequence length="504" mass="55891">MPDMVNHLTAFFQRTRANHAKVKTGCNTCKIRHLKCDEEKPECFRCRGTGRKCDYLLVEGHDKCIDNGDSARISICRPGSIASSRISFDVPGSGRERRSFHYFRGRTVPDLSGHSQSELWNRLVLQFCHAEPAIRHALVALGAVHEIFKMSGDHAPSSAGNEGSIRQFSLQQYNRAISELRKHMSATGHQSVEVALICCLLFIYFDILSGYRASALCHLENGLNILRGWRARNVHSSSSNTWLPSSQSNIIEGYLIQLFCRLDIQASLLLDTRIPQSCTILPMGGNEVTEFTPTRFSGLADARIVLEKIANYLTYFIAKQRQNPDRFSDSIPSAIIIEQAKINARLRGWSQALDDLLIRRGATMSNNDLGAVILLKMHRKGISLVLTHAESPSERVSDRFTGDFADVVSLAELLLKSTGVTRFSKGPPIFALDLGVIAPLFMTATFCRDATVRRKAISLLYASARQEALLDGATVAKIAERGDARQDRAVPGGVLELCTKVRSD</sequence>
<gene>
    <name evidence="8" type="ORF">FRX48_03372</name>
</gene>
<dbReference type="Pfam" id="PF11951">
    <property type="entry name" value="Fungal_trans_2"/>
    <property type="match status" value="1"/>
</dbReference>
<dbReference type="PROSITE" id="PS50048">
    <property type="entry name" value="ZN2_CY6_FUNGAL_2"/>
    <property type="match status" value="1"/>
</dbReference>
<evidence type="ECO:0000256" key="5">
    <source>
        <dbReference type="ARBA" id="ARBA00023163"/>
    </source>
</evidence>
<protein>
    <recommendedName>
        <fullName evidence="7">Zn(2)-C6 fungal-type domain-containing protein</fullName>
    </recommendedName>
</protein>
<comment type="caution">
    <text evidence="8">The sequence shown here is derived from an EMBL/GenBank/DDBJ whole genome shotgun (WGS) entry which is preliminary data.</text>
</comment>
<dbReference type="OrthoDB" id="2593732at2759"/>
<dbReference type="GO" id="GO:0008270">
    <property type="term" value="F:zinc ion binding"/>
    <property type="evidence" value="ECO:0007669"/>
    <property type="project" value="InterPro"/>
</dbReference>
<keyword evidence="4" id="KW-0238">DNA-binding</keyword>
<dbReference type="CDD" id="cd00067">
    <property type="entry name" value="GAL4"/>
    <property type="match status" value="1"/>
</dbReference>
<dbReference type="PANTHER" id="PTHR36206:SF12">
    <property type="entry name" value="ASPERCRYPTIN BIOSYNTHESIS CLUSTER-SPECIFIC TRANSCRIPTION REGULATOR ATNN-RELATED"/>
    <property type="match status" value="1"/>
</dbReference>
<dbReference type="Gene3D" id="4.10.240.10">
    <property type="entry name" value="Zn(2)-C6 fungal-type DNA-binding domain"/>
    <property type="match status" value="1"/>
</dbReference>
<dbReference type="EMBL" id="VXIT01000005">
    <property type="protein sequence ID" value="KAA6412382.1"/>
    <property type="molecule type" value="Genomic_DNA"/>
</dbReference>
<evidence type="ECO:0000256" key="3">
    <source>
        <dbReference type="ARBA" id="ARBA00023015"/>
    </source>
</evidence>
<evidence type="ECO:0000313" key="8">
    <source>
        <dbReference type="EMBL" id="KAA6412382.1"/>
    </source>
</evidence>
<accession>A0A5M8PTP2</accession>
<evidence type="ECO:0000256" key="1">
    <source>
        <dbReference type="ARBA" id="ARBA00022723"/>
    </source>
</evidence>
<name>A0A5M8PTP2_9LECA</name>
<dbReference type="InterPro" id="IPR036864">
    <property type="entry name" value="Zn2-C6_fun-type_DNA-bd_sf"/>
</dbReference>
<evidence type="ECO:0000256" key="6">
    <source>
        <dbReference type="ARBA" id="ARBA00023242"/>
    </source>
</evidence>
<keyword evidence="3" id="KW-0805">Transcription regulation</keyword>
<dbReference type="InterPro" id="IPR001138">
    <property type="entry name" value="Zn2Cys6_DnaBD"/>
</dbReference>
<dbReference type="InterPro" id="IPR021858">
    <property type="entry name" value="Fun_TF"/>
</dbReference>
<dbReference type="SUPFAM" id="SSF57701">
    <property type="entry name" value="Zn2/Cys6 DNA-binding domain"/>
    <property type="match status" value="1"/>
</dbReference>
<dbReference type="GO" id="GO:0003677">
    <property type="term" value="F:DNA binding"/>
    <property type="evidence" value="ECO:0007669"/>
    <property type="project" value="UniProtKB-KW"/>
</dbReference>
<reference evidence="8 9" key="1">
    <citation type="submission" date="2019-09" db="EMBL/GenBank/DDBJ databases">
        <title>The hologenome of the rock-dwelling lichen Lasallia pustulata.</title>
        <authorList>
            <person name="Greshake Tzovaras B."/>
            <person name="Segers F."/>
            <person name="Bicker A."/>
            <person name="Dal Grande F."/>
            <person name="Otte J."/>
            <person name="Hankeln T."/>
            <person name="Schmitt I."/>
            <person name="Ebersberger I."/>
        </authorList>
    </citation>
    <scope>NUCLEOTIDE SEQUENCE [LARGE SCALE GENOMIC DNA]</scope>
    <source>
        <strain evidence="8">A1-1</strain>
    </source>
</reference>
<dbReference type="PROSITE" id="PS00463">
    <property type="entry name" value="ZN2_CY6_FUNGAL_1"/>
    <property type="match status" value="1"/>
</dbReference>
<keyword evidence="2" id="KW-0862">Zinc</keyword>
<dbReference type="Proteomes" id="UP000324767">
    <property type="component" value="Unassembled WGS sequence"/>
</dbReference>
<keyword evidence="5" id="KW-0804">Transcription</keyword>